<dbReference type="InterPro" id="IPR013320">
    <property type="entry name" value="ConA-like_dom_sf"/>
</dbReference>
<evidence type="ECO:0000259" key="8">
    <source>
        <dbReference type="PROSITE" id="PS51328"/>
    </source>
</evidence>
<dbReference type="InterPro" id="IPR005052">
    <property type="entry name" value="Lectin_leg"/>
</dbReference>
<keyword evidence="10" id="KW-1185">Reference proteome</keyword>
<keyword evidence="4 6" id="KW-1133">Transmembrane helix</keyword>
<dbReference type="InterPro" id="IPR051136">
    <property type="entry name" value="Intracellular_Lectin-GPT"/>
</dbReference>
<keyword evidence="3 7" id="KW-0732">Signal</keyword>
<dbReference type="SUPFAM" id="SSF49899">
    <property type="entry name" value="Concanavalin A-like lectins/glucanases"/>
    <property type="match status" value="1"/>
</dbReference>
<keyword evidence="2 6" id="KW-0812">Transmembrane</keyword>
<protein>
    <submittedName>
        <fullName evidence="9">VIP36-like protein</fullName>
    </submittedName>
</protein>
<dbReference type="Gene3D" id="2.60.120.200">
    <property type="match status" value="1"/>
</dbReference>
<feature type="chain" id="PRO_5034212485" evidence="7">
    <location>
        <begin position="22"/>
        <end position="448"/>
    </location>
</feature>
<evidence type="ECO:0000256" key="7">
    <source>
        <dbReference type="SAM" id="SignalP"/>
    </source>
</evidence>
<dbReference type="InterPro" id="IPR035661">
    <property type="entry name" value="EMP46/EMP47_N"/>
</dbReference>
<dbReference type="GO" id="GO:0005793">
    <property type="term" value="C:endoplasmic reticulum-Golgi intermediate compartment"/>
    <property type="evidence" value="ECO:0007669"/>
    <property type="project" value="TreeGrafter"/>
</dbReference>
<comment type="caution">
    <text evidence="9">The sequence shown here is derived from an EMBL/GenBank/DDBJ whole genome shotgun (WGS) entry which is preliminary data.</text>
</comment>
<gene>
    <name evidence="9" type="primary">LMAN2L</name>
    <name evidence="9" type="ORF">LOCC1_G002783</name>
</gene>
<dbReference type="GO" id="GO:0006888">
    <property type="term" value="P:endoplasmic reticulum to Golgi vesicle-mediated transport"/>
    <property type="evidence" value="ECO:0007669"/>
    <property type="project" value="TreeGrafter"/>
</dbReference>
<evidence type="ECO:0000256" key="5">
    <source>
        <dbReference type="ARBA" id="ARBA00023136"/>
    </source>
</evidence>
<dbReference type="Proteomes" id="UP000443090">
    <property type="component" value="Unassembled WGS sequence"/>
</dbReference>
<dbReference type="GO" id="GO:0005537">
    <property type="term" value="F:D-mannose binding"/>
    <property type="evidence" value="ECO:0007669"/>
    <property type="project" value="TreeGrafter"/>
</dbReference>
<dbReference type="PANTHER" id="PTHR12223">
    <property type="entry name" value="VESICULAR MANNOSE-BINDING LECTIN"/>
    <property type="match status" value="1"/>
</dbReference>
<keyword evidence="5 6" id="KW-0472">Membrane</keyword>
<dbReference type="OrthoDB" id="10265193at2759"/>
<evidence type="ECO:0000313" key="9">
    <source>
        <dbReference type="EMBL" id="TVY47444.1"/>
    </source>
</evidence>
<dbReference type="GO" id="GO:0005789">
    <property type="term" value="C:endoplasmic reticulum membrane"/>
    <property type="evidence" value="ECO:0007669"/>
    <property type="project" value="TreeGrafter"/>
</dbReference>
<evidence type="ECO:0000256" key="6">
    <source>
        <dbReference type="SAM" id="Phobius"/>
    </source>
</evidence>
<evidence type="ECO:0000256" key="3">
    <source>
        <dbReference type="ARBA" id="ARBA00022729"/>
    </source>
</evidence>
<evidence type="ECO:0000256" key="4">
    <source>
        <dbReference type="ARBA" id="ARBA00022989"/>
    </source>
</evidence>
<feature type="transmembrane region" description="Helical" evidence="6">
    <location>
        <begin position="418"/>
        <end position="436"/>
    </location>
</feature>
<dbReference type="PROSITE" id="PS51328">
    <property type="entry name" value="L_LECTIN_LIKE"/>
    <property type="match status" value="1"/>
</dbReference>
<sequence length="448" mass="48963">MYFYKTPLTLASAFLFASAQATYLNPELSFGQQDKISPNLRAIPNFHVIGNPNPPEILSNKLVLTPPVPGNQRGAIWAEKPLMHSSWSVDVDFRATGPERGGGNFMVYLAKNGREDIGTASIYTVGRFDGLALVIDQYAGSVNLPDPEPKSKHLANGIHVQGGSVRGFLNDGSTEYKSHHSVDSLAFGHCEYSYRNLGRPSRIAIRQSPDSFSVDVDGRRCFDSPKIKIPLGYYFGVSAASAENADSFEVFRFVTTTDSHTPDVEGQPGEQFAAAPDNQAQAQQPIENTQNTQRDIPEEAPASKYTSSDAQFADLHNRLQAMMRAFSMQTQAFQTYQQQSNSRHETLLQRISAIEASVKQQEGTGKVLKDIQSDVRQTKADLHNALDQHVAGLKSAVREGHSSVLGTIANSGTGLGKLVFVVLGSQALLVGAFVLYKRRKANGPKKYL</sequence>
<evidence type="ECO:0000256" key="2">
    <source>
        <dbReference type="ARBA" id="ARBA00022692"/>
    </source>
</evidence>
<dbReference type="GO" id="GO:0000139">
    <property type="term" value="C:Golgi membrane"/>
    <property type="evidence" value="ECO:0007669"/>
    <property type="project" value="TreeGrafter"/>
</dbReference>
<evidence type="ECO:0000313" key="10">
    <source>
        <dbReference type="Proteomes" id="UP000443090"/>
    </source>
</evidence>
<accession>A0A8H8S528</accession>
<dbReference type="GO" id="GO:0030134">
    <property type="term" value="C:COPII-coated ER to Golgi transport vesicle"/>
    <property type="evidence" value="ECO:0007669"/>
    <property type="project" value="TreeGrafter"/>
</dbReference>
<proteinExistence type="predicted"/>
<dbReference type="AlphaFoldDB" id="A0A8H8S528"/>
<reference evidence="9 10" key="1">
    <citation type="submission" date="2018-05" db="EMBL/GenBank/DDBJ databases">
        <title>Genome sequencing and assembly of the regulated plant pathogen Lachnellula willkommii and related sister species for the development of diagnostic species identification markers.</title>
        <authorList>
            <person name="Giroux E."/>
            <person name="Bilodeau G."/>
        </authorList>
    </citation>
    <scope>NUCLEOTIDE SEQUENCE [LARGE SCALE GENOMIC DNA]</scope>
    <source>
        <strain evidence="9 10">CBS 160.35</strain>
    </source>
</reference>
<feature type="signal peptide" evidence="7">
    <location>
        <begin position="1"/>
        <end position="21"/>
    </location>
</feature>
<evidence type="ECO:0000256" key="1">
    <source>
        <dbReference type="ARBA" id="ARBA00004479"/>
    </source>
</evidence>
<dbReference type="Pfam" id="PF03388">
    <property type="entry name" value="Lectin_leg-like"/>
    <property type="match status" value="1"/>
</dbReference>
<organism evidence="9 10">
    <name type="scientific">Lachnellula occidentalis</name>
    <dbReference type="NCBI Taxonomy" id="215460"/>
    <lineage>
        <taxon>Eukaryota</taxon>
        <taxon>Fungi</taxon>
        <taxon>Dikarya</taxon>
        <taxon>Ascomycota</taxon>
        <taxon>Pezizomycotina</taxon>
        <taxon>Leotiomycetes</taxon>
        <taxon>Helotiales</taxon>
        <taxon>Lachnaceae</taxon>
        <taxon>Lachnellula</taxon>
    </lineage>
</organism>
<dbReference type="PANTHER" id="PTHR12223:SF28">
    <property type="entry name" value="LECTIN, MANNOSE BINDING 1 LIKE"/>
    <property type="match status" value="1"/>
</dbReference>
<dbReference type="CDD" id="cd06903">
    <property type="entry name" value="lectin_EMP46_EMP47"/>
    <property type="match status" value="1"/>
</dbReference>
<feature type="domain" description="L-type lectin-like" evidence="8">
    <location>
        <begin position="27"/>
        <end position="258"/>
    </location>
</feature>
<name>A0A8H8S528_9HELO</name>
<dbReference type="EMBL" id="QGMI01000091">
    <property type="protein sequence ID" value="TVY47444.1"/>
    <property type="molecule type" value="Genomic_DNA"/>
</dbReference>
<comment type="subcellular location">
    <subcellularLocation>
        <location evidence="1">Membrane</location>
        <topology evidence="1">Single-pass type I membrane protein</topology>
    </subcellularLocation>
</comment>